<evidence type="ECO:0000256" key="2">
    <source>
        <dbReference type="ARBA" id="ARBA00022598"/>
    </source>
</evidence>
<dbReference type="AlphaFoldDB" id="A0A6A4IP01"/>
<dbReference type="GO" id="GO:0005524">
    <property type="term" value="F:ATP binding"/>
    <property type="evidence" value="ECO:0007669"/>
    <property type="project" value="UniProtKB-KW"/>
</dbReference>
<keyword evidence="2 10" id="KW-0436">Ligase</keyword>
<dbReference type="PANTHER" id="PTHR11766">
    <property type="entry name" value="TYROSYL-TRNA SYNTHETASE"/>
    <property type="match status" value="1"/>
</dbReference>
<dbReference type="Proteomes" id="UP000799118">
    <property type="component" value="Unassembled WGS sequence"/>
</dbReference>
<evidence type="ECO:0000256" key="7">
    <source>
        <dbReference type="ARBA" id="ARBA00033323"/>
    </source>
</evidence>
<keyword evidence="9" id="KW-0694">RNA-binding</keyword>
<dbReference type="Gene3D" id="3.10.290.10">
    <property type="entry name" value="RNA-binding S4 domain"/>
    <property type="match status" value="1"/>
</dbReference>
<proteinExistence type="inferred from homology"/>
<dbReference type="NCBIfam" id="TIGR00234">
    <property type="entry name" value="tyrS"/>
    <property type="match status" value="1"/>
</dbReference>
<dbReference type="GO" id="GO:0004831">
    <property type="term" value="F:tyrosine-tRNA ligase activity"/>
    <property type="evidence" value="ECO:0007669"/>
    <property type="project" value="UniProtKB-EC"/>
</dbReference>
<keyword evidence="4 10" id="KW-0067">ATP-binding</keyword>
<dbReference type="InterPro" id="IPR002305">
    <property type="entry name" value="aa-tRNA-synth_Ic"/>
</dbReference>
<dbReference type="GO" id="GO:0005829">
    <property type="term" value="C:cytosol"/>
    <property type="evidence" value="ECO:0007669"/>
    <property type="project" value="TreeGrafter"/>
</dbReference>
<keyword evidence="6 10" id="KW-0030">Aminoacyl-tRNA synthetase</keyword>
<reference evidence="11" key="1">
    <citation type="journal article" date="2019" name="Environ. Microbiol.">
        <title>Fungal ecological strategies reflected in gene transcription - a case study of two litter decomposers.</title>
        <authorList>
            <person name="Barbi F."/>
            <person name="Kohler A."/>
            <person name="Barry K."/>
            <person name="Baskaran P."/>
            <person name="Daum C."/>
            <person name="Fauchery L."/>
            <person name="Ihrmark K."/>
            <person name="Kuo A."/>
            <person name="LaButti K."/>
            <person name="Lipzen A."/>
            <person name="Morin E."/>
            <person name="Grigoriev I.V."/>
            <person name="Henrissat B."/>
            <person name="Lindahl B."/>
            <person name="Martin F."/>
        </authorList>
    </citation>
    <scope>NUCLEOTIDE SEQUENCE</scope>
    <source>
        <strain evidence="11">JB14</strain>
    </source>
</reference>
<organism evidence="11 12">
    <name type="scientific">Gymnopus androsaceus JB14</name>
    <dbReference type="NCBI Taxonomy" id="1447944"/>
    <lineage>
        <taxon>Eukaryota</taxon>
        <taxon>Fungi</taxon>
        <taxon>Dikarya</taxon>
        <taxon>Basidiomycota</taxon>
        <taxon>Agaricomycotina</taxon>
        <taxon>Agaricomycetes</taxon>
        <taxon>Agaricomycetidae</taxon>
        <taxon>Agaricales</taxon>
        <taxon>Marasmiineae</taxon>
        <taxon>Omphalotaceae</taxon>
        <taxon>Gymnopus</taxon>
    </lineage>
</organism>
<evidence type="ECO:0000256" key="5">
    <source>
        <dbReference type="ARBA" id="ARBA00022917"/>
    </source>
</evidence>
<evidence type="ECO:0000313" key="12">
    <source>
        <dbReference type="Proteomes" id="UP000799118"/>
    </source>
</evidence>
<dbReference type="EMBL" id="ML769383">
    <property type="protein sequence ID" value="KAE9411450.1"/>
    <property type="molecule type" value="Genomic_DNA"/>
</dbReference>
<dbReference type="PRINTS" id="PR01040">
    <property type="entry name" value="TRNASYNTHTYR"/>
</dbReference>
<keyword evidence="5 10" id="KW-0648">Protein biosynthesis</keyword>
<protein>
    <recommendedName>
        <fullName evidence="1 10">Tyrosine--tRNA ligase</fullName>
        <ecNumber evidence="1 10">6.1.1.1</ecNumber>
    </recommendedName>
    <alternativeName>
        <fullName evidence="7 10">Tyrosyl-tRNA synthetase</fullName>
    </alternativeName>
</protein>
<sequence length="458" mass="51241">MLLHRVLRAVRSIHSVRSFSNVLDDLAGRGFVQQVTSPPELANALRSRQVVYCGVDPSASSLHIGNLVPLMCLLHFQLRGHAIIPLIGGATGLVGDPSGRKTERVPADVAQVEENVEMLSESIRNFFRRGLLYAQSRLPSVSESTSEPEVKSNLEWHKDFTMLEFLRVVGVHSRVNTMLSKESVKMRLESGSGISFTEFTYQLLQAYDFYHLYNTFGCTVQIGGSDQWGNIVAGLEFINRLPSKNPEYQKAFGITTPLLTTASGEKFGKSAGNAVWLNPKMTSYFLKVEDADVEKYLKMFTFMPLSDIENIMKIHKSEPDKRAAQRRLAAEVTELVHGTEGVKRAETMTEAVFRRPGANVLTLDARSLIDAFIDDPRMSWCEEDELTSLPLVKLASKYGLVSSTSDARRLVQLRGLYFNDRIVPDIHFKVDKTHLLDGRAVMLRAGKDKIKLLAARHP</sequence>
<dbReference type="GO" id="GO:0006437">
    <property type="term" value="P:tyrosyl-tRNA aminoacylation"/>
    <property type="evidence" value="ECO:0007669"/>
    <property type="project" value="InterPro"/>
</dbReference>
<dbReference type="OrthoDB" id="337870at2759"/>
<dbReference type="CDD" id="cd00165">
    <property type="entry name" value="S4"/>
    <property type="match status" value="1"/>
</dbReference>
<dbReference type="Pfam" id="PF00579">
    <property type="entry name" value="tRNA-synt_1b"/>
    <property type="match status" value="1"/>
</dbReference>
<gene>
    <name evidence="11" type="ORF">BT96DRAFT_1029145</name>
</gene>
<evidence type="ECO:0000256" key="3">
    <source>
        <dbReference type="ARBA" id="ARBA00022741"/>
    </source>
</evidence>
<evidence type="ECO:0000256" key="8">
    <source>
        <dbReference type="ARBA" id="ARBA00048248"/>
    </source>
</evidence>
<dbReference type="InterPro" id="IPR014729">
    <property type="entry name" value="Rossmann-like_a/b/a_fold"/>
</dbReference>
<dbReference type="InterPro" id="IPR002307">
    <property type="entry name" value="Tyr-tRNA-ligase"/>
</dbReference>
<dbReference type="InterPro" id="IPR036986">
    <property type="entry name" value="S4_RNA-bd_sf"/>
</dbReference>
<dbReference type="PROSITE" id="PS50889">
    <property type="entry name" value="S4"/>
    <property type="match status" value="1"/>
</dbReference>
<name>A0A6A4IP01_9AGAR</name>
<evidence type="ECO:0000256" key="6">
    <source>
        <dbReference type="ARBA" id="ARBA00023146"/>
    </source>
</evidence>
<dbReference type="PANTHER" id="PTHR11766:SF0">
    <property type="entry name" value="TYROSINE--TRNA LIGASE, MITOCHONDRIAL"/>
    <property type="match status" value="1"/>
</dbReference>
<accession>A0A6A4IP01</accession>
<dbReference type="Gene3D" id="1.10.240.10">
    <property type="entry name" value="Tyrosyl-Transfer RNA Synthetase"/>
    <property type="match status" value="1"/>
</dbReference>
<dbReference type="FunFam" id="1.10.240.10:FF:000001">
    <property type="entry name" value="Tyrosine--tRNA ligase"/>
    <property type="match status" value="1"/>
</dbReference>
<dbReference type="GO" id="GO:0003723">
    <property type="term" value="F:RNA binding"/>
    <property type="evidence" value="ECO:0007669"/>
    <property type="project" value="UniProtKB-KW"/>
</dbReference>
<keyword evidence="12" id="KW-1185">Reference proteome</keyword>
<evidence type="ECO:0000256" key="4">
    <source>
        <dbReference type="ARBA" id="ARBA00022840"/>
    </source>
</evidence>
<dbReference type="GO" id="GO:0005739">
    <property type="term" value="C:mitochondrion"/>
    <property type="evidence" value="ECO:0007669"/>
    <property type="project" value="TreeGrafter"/>
</dbReference>
<dbReference type="Gene3D" id="3.40.50.620">
    <property type="entry name" value="HUPs"/>
    <property type="match status" value="1"/>
</dbReference>
<keyword evidence="3 10" id="KW-0547">Nucleotide-binding</keyword>
<evidence type="ECO:0000256" key="10">
    <source>
        <dbReference type="RuleBase" id="RU361234"/>
    </source>
</evidence>
<dbReference type="EC" id="6.1.1.1" evidence="1 10"/>
<dbReference type="SUPFAM" id="SSF52374">
    <property type="entry name" value="Nucleotidylyl transferase"/>
    <property type="match status" value="1"/>
</dbReference>
<dbReference type="CDD" id="cd00805">
    <property type="entry name" value="TyrRS_core"/>
    <property type="match status" value="1"/>
</dbReference>
<dbReference type="HAMAP" id="MF_02006">
    <property type="entry name" value="Tyr_tRNA_synth_type1"/>
    <property type="match status" value="1"/>
</dbReference>
<dbReference type="InterPro" id="IPR024107">
    <property type="entry name" value="Tyr-tRNA-ligase_bac_1"/>
</dbReference>
<comment type="similarity">
    <text evidence="10">Belongs to the class-I aminoacyl-tRNA synthetase family.</text>
</comment>
<evidence type="ECO:0000313" key="11">
    <source>
        <dbReference type="EMBL" id="KAE9411450.1"/>
    </source>
</evidence>
<evidence type="ECO:0000256" key="1">
    <source>
        <dbReference type="ARBA" id="ARBA00013160"/>
    </source>
</evidence>
<dbReference type="SUPFAM" id="SSF55174">
    <property type="entry name" value="Alpha-L RNA-binding motif"/>
    <property type="match status" value="1"/>
</dbReference>
<dbReference type="InterPro" id="IPR024088">
    <property type="entry name" value="Tyr-tRNA-ligase_bac-type"/>
</dbReference>
<comment type="catalytic activity">
    <reaction evidence="8 10">
        <text>tRNA(Tyr) + L-tyrosine + ATP = L-tyrosyl-tRNA(Tyr) + AMP + diphosphate + H(+)</text>
        <dbReference type="Rhea" id="RHEA:10220"/>
        <dbReference type="Rhea" id="RHEA-COMP:9706"/>
        <dbReference type="Rhea" id="RHEA-COMP:9707"/>
        <dbReference type="ChEBI" id="CHEBI:15378"/>
        <dbReference type="ChEBI" id="CHEBI:30616"/>
        <dbReference type="ChEBI" id="CHEBI:33019"/>
        <dbReference type="ChEBI" id="CHEBI:58315"/>
        <dbReference type="ChEBI" id="CHEBI:78442"/>
        <dbReference type="ChEBI" id="CHEBI:78536"/>
        <dbReference type="ChEBI" id="CHEBI:456215"/>
        <dbReference type="EC" id="6.1.1.1"/>
    </reaction>
</comment>
<evidence type="ECO:0000256" key="9">
    <source>
        <dbReference type="PROSITE-ProRule" id="PRU00182"/>
    </source>
</evidence>